<keyword evidence="2" id="KW-1185">Reference proteome</keyword>
<organism evidence="1 2">
    <name type="scientific">Rhizophagus irregularis</name>
    <dbReference type="NCBI Taxonomy" id="588596"/>
    <lineage>
        <taxon>Eukaryota</taxon>
        <taxon>Fungi</taxon>
        <taxon>Fungi incertae sedis</taxon>
        <taxon>Mucoromycota</taxon>
        <taxon>Glomeromycotina</taxon>
        <taxon>Glomeromycetes</taxon>
        <taxon>Glomerales</taxon>
        <taxon>Glomeraceae</taxon>
        <taxon>Rhizophagus</taxon>
    </lineage>
</organism>
<evidence type="ECO:0000313" key="1">
    <source>
        <dbReference type="EMBL" id="PKY42847.1"/>
    </source>
</evidence>
<dbReference type="VEuPathDB" id="FungiDB:FUN_007472"/>
<dbReference type="Proteomes" id="UP000234323">
    <property type="component" value="Unassembled WGS sequence"/>
</dbReference>
<protein>
    <submittedName>
        <fullName evidence="1">Uncharacterized protein</fullName>
    </submittedName>
</protein>
<name>A0A2I1G878_9GLOM</name>
<dbReference type="VEuPathDB" id="FungiDB:RhiirFUN_024237"/>
<accession>A0A2I1G878</accession>
<gene>
    <name evidence="1" type="ORF">RhiirA4_507429</name>
</gene>
<sequence length="321" mass="38055">MAPRFRKLTNEMLVKIEFWTIHGKMGVSTQYNLLVALFPNNVINKKDLSNAIQRFKKKVKPDKNDACQMLTELYLKKEEDPRWIIKPRFDYEERRLNSLFWMSPDQIDAYEKYQDIIIVDTTSKTNQFDMILMLIIAVDNNFRNIVDDSYQQEMARKDDYDQPQSLFSSLIENIAHNSIRQVWKVTRHRGQKSEPQYVILLDDGSHLCTCLWLINRGIFHISLIPQRWYNYNKYNTEQHKEPIYQIEENELDEMGPGLSFQHLANFRKTPNIVQSRGPKQKYGFGMSYAKKALDIAPIKEQNKLKKIAFDPFRLLPTNHIN</sequence>
<dbReference type="AlphaFoldDB" id="A0A2I1G878"/>
<dbReference type="PANTHER" id="PTHR47718">
    <property type="entry name" value="OS01G0519700 PROTEIN"/>
    <property type="match status" value="1"/>
</dbReference>
<dbReference type="EMBL" id="LLXI01000221">
    <property type="protein sequence ID" value="PKY42847.1"/>
    <property type="molecule type" value="Genomic_DNA"/>
</dbReference>
<dbReference type="VEuPathDB" id="FungiDB:RhiirA1_469672"/>
<proteinExistence type="predicted"/>
<dbReference type="VEuPathDB" id="FungiDB:RhiirFUN_024671"/>
<dbReference type="VEuPathDB" id="FungiDB:FUN_007634"/>
<evidence type="ECO:0000313" key="2">
    <source>
        <dbReference type="Proteomes" id="UP000234323"/>
    </source>
</evidence>
<comment type="caution">
    <text evidence="1">The sequence shown here is derived from an EMBL/GenBank/DDBJ whole genome shotgun (WGS) entry which is preliminary data.</text>
</comment>
<reference evidence="1 2" key="1">
    <citation type="submission" date="2015-10" db="EMBL/GenBank/DDBJ databases">
        <title>Genome analyses suggest a sexual origin of heterokaryosis in a supposedly ancient asexual fungus.</title>
        <authorList>
            <person name="Ropars J."/>
            <person name="Sedzielewska K."/>
            <person name="Noel J."/>
            <person name="Charron P."/>
            <person name="Farinelli L."/>
            <person name="Marton T."/>
            <person name="Kruger M."/>
            <person name="Pelin A."/>
            <person name="Brachmann A."/>
            <person name="Corradi N."/>
        </authorList>
    </citation>
    <scope>NUCLEOTIDE SEQUENCE [LARGE SCALE GENOMIC DNA]</scope>
    <source>
        <strain evidence="1 2">A4</strain>
    </source>
</reference>